<comment type="caution">
    <text evidence="3">The sequence shown here is derived from an EMBL/GenBank/DDBJ whole genome shotgun (WGS) entry which is preliminary data.</text>
</comment>
<evidence type="ECO:0000256" key="1">
    <source>
        <dbReference type="SAM" id="MobiDB-lite"/>
    </source>
</evidence>
<dbReference type="Proteomes" id="UP000250462">
    <property type="component" value="Unassembled WGS sequence"/>
</dbReference>
<feature type="transmembrane region" description="Helical" evidence="2">
    <location>
        <begin position="167"/>
        <end position="189"/>
    </location>
</feature>
<keyword evidence="4" id="KW-1185">Reference proteome</keyword>
<dbReference type="OrthoDB" id="3831145at2"/>
<feature type="compositionally biased region" description="Basic and acidic residues" evidence="1">
    <location>
        <begin position="24"/>
        <end position="38"/>
    </location>
</feature>
<feature type="transmembrane region" description="Helical" evidence="2">
    <location>
        <begin position="67"/>
        <end position="86"/>
    </location>
</feature>
<reference evidence="3 4" key="1">
    <citation type="submission" date="2018-06" db="EMBL/GenBank/DDBJ databases">
        <title>Phytoactinopolyspora halophila sp. nov., a novel halophilic actinomycete isolated from a saline soil in China.</title>
        <authorList>
            <person name="Tang S.-K."/>
        </authorList>
    </citation>
    <scope>NUCLEOTIDE SEQUENCE [LARGE SCALE GENOMIC DNA]</scope>
    <source>
        <strain evidence="3 4">YIM 96934</strain>
    </source>
</reference>
<accession>A0A329QB81</accession>
<protein>
    <submittedName>
        <fullName evidence="3">Uncharacterized protein</fullName>
    </submittedName>
</protein>
<evidence type="ECO:0000313" key="4">
    <source>
        <dbReference type="Proteomes" id="UP000250462"/>
    </source>
</evidence>
<evidence type="ECO:0000313" key="3">
    <source>
        <dbReference type="EMBL" id="RAW09670.1"/>
    </source>
</evidence>
<gene>
    <name evidence="3" type="ORF">DPM12_20590</name>
</gene>
<keyword evidence="2" id="KW-0812">Transmembrane</keyword>
<feature type="transmembrane region" description="Helical" evidence="2">
    <location>
        <begin position="142"/>
        <end position="161"/>
    </location>
</feature>
<name>A0A329QB81_9ACTN</name>
<dbReference type="RefSeq" id="WP_112260236.1">
    <property type="nucleotide sequence ID" value="NZ_QMIG01000037.1"/>
</dbReference>
<keyword evidence="2" id="KW-0472">Membrane</keyword>
<dbReference type="AlphaFoldDB" id="A0A329QB81"/>
<feature type="region of interest" description="Disordered" evidence="1">
    <location>
        <begin position="1"/>
        <end position="55"/>
    </location>
</feature>
<sequence length="205" mass="22343">MSGSTPGDDAGSGSRWNPFSMPSGRRDPEQSSWGDEHSSASWGSGSPERAGHGAPHPPRQLVLAVRLMYIGAAIFGLNLLFFLVNAENIRTELRESLQTEDELGVEQLESQADTIYASGVGMLIVGILLWLWMARANKRGRYWARIVATILGGMYIIFALFSLLGALTLASVITAVTIAIAASALVLMYRPESSEYYRAMSPRVY</sequence>
<proteinExistence type="predicted"/>
<keyword evidence="2" id="KW-1133">Transmembrane helix</keyword>
<organism evidence="3 4">
    <name type="scientific">Phytoactinopolyspora halophila</name>
    <dbReference type="NCBI Taxonomy" id="1981511"/>
    <lineage>
        <taxon>Bacteria</taxon>
        <taxon>Bacillati</taxon>
        <taxon>Actinomycetota</taxon>
        <taxon>Actinomycetes</taxon>
        <taxon>Jiangellales</taxon>
        <taxon>Jiangellaceae</taxon>
        <taxon>Phytoactinopolyspora</taxon>
    </lineage>
</organism>
<evidence type="ECO:0000256" key="2">
    <source>
        <dbReference type="SAM" id="Phobius"/>
    </source>
</evidence>
<dbReference type="EMBL" id="QMIG01000037">
    <property type="protein sequence ID" value="RAW09670.1"/>
    <property type="molecule type" value="Genomic_DNA"/>
</dbReference>
<feature type="transmembrane region" description="Helical" evidence="2">
    <location>
        <begin position="115"/>
        <end position="133"/>
    </location>
</feature>